<reference evidence="3" key="1">
    <citation type="submission" date="2018-05" db="EMBL/GenBank/DDBJ databases">
        <authorList>
            <person name="Nie L."/>
        </authorList>
    </citation>
    <scope>NUCLEOTIDE SEQUENCE [LARGE SCALE GENOMIC DNA]</scope>
    <source>
        <strain evidence="3">NL</strain>
    </source>
</reference>
<dbReference type="SUPFAM" id="SSF109854">
    <property type="entry name" value="DinB/YfiT-like putative metalloenzymes"/>
    <property type="match status" value="1"/>
</dbReference>
<dbReference type="EMBL" id="QHKM01000001">
    <property type="protein sequence ID" value="RAK69541.1"/>
    <property type="molecule type" value="Genomic_DNA"/>
</dbReference>
<comment type="caution">
    <text evidence="2">The sequence shown here is derived from an EMBL/GenBank/DDBJ whole genome shotgun (WGS) entry which is preliminary data.</text>
</comment>
<dbReference type="InterPro" id="IPR034660">
    <property type="entry name" value="DinB/YfiT-like"/>
</dbReference>
<organism evidence="2 3">
    <name type="scientific">Hymenobacter edaphi</name>
    <dbReference type="NCBI Taxonomy" id="2211146"/>
    <lineage>
        <taxon>Bacteria</taxon>
        <taxon>Pseudomonadati</taxon>
        <taxon>Bacteroidota</taxon>
        <taxon>Cytophagia</taxon>
        <taxon>Cytophagales</taxon>
        <taxon>Hymenobacteraceae</taxon>
        <taxon>Hymenobacter</taxon>
    </lineage>
</organism>
<evidence type="ECO:0000259" key="1">
    <source>
        <dbReference type="Pfam" id="PF12867"/>
    </source>
</evidence>
<protein>
    <recommendedName>
        <fullName evidence="1">DinB-like domain-containing protein</fullName>
    </recommendedName>
</protein>
<gene>
    <name evidence="2" type="ORF">DLM85_01375</name>
</gene>
<sequence>MSRGFFVIPAVLAPAMRPARGGWLNVLSPFPMSTVTEQPTLQTAFAAELKQELYLTRRLLERVPTAQFDWRPHPKSMPIGKLAWHMANLTAFLELSLQGPETDMTTVQWPTAATTTDELLSRFDVTAASVQQAVAAVEDEQLHGPWTMRVGERVVGTMPRTRVLRTLVLNHLIHHRGQLSVYLRLLDIPVPSIYGPSADEQ</sequence>
<evidence type="ECO:0000313" key="3">
    <source>
        <dbReference type="Proteomes" id="UP000248553"/>
    </source>
</evidence>
<dbReference type="InterPro" id="IPR024775">
    <property type="entry name" value="DinB-like"/>
</dbReference>
<proteinExistence type="predicted"/>
<feature type="domain" description="DinB-like" evidence="1">
    <location>
        <begin position="49"/>
        <end position="179"/>
    </location>
</feature>
<dbReference type="OrthoDB" id="119432at2"/>
<dbReference type="AlphaFoldDB" id="A0A328BSJ8"/>
<dbReference type="Proteomes" id="UP000248553">
    <property type="component" value="Unassembled WGS sequence"/>
</dbReference>
<dbReference type="Pfam" id="PF12867">
    <property type="entry name" value="DinB_2"/>
    <property type="match status" value="1"/>
</dbReference>
<evidence type="ECO:0000313" key="2">
    <source>
        <dbReference type="EMBL" id="RAK69541.1"/>
    </source>
</evidence>
<dbReference type="Gene3D" id="1.20.120.450">
    <property type="entry name" value="dinb family like domain"/>
    <property type="match status" value="1"/>
</dbReference>
<accession>A0A328BSJ8</accession>
<name>A0A328BSJ8_9BACT</name>
<keyword evidence="3" id="KW-1185">Reference proteome</keyword>